<feature type="transmembrane region" description="Helical" evidence="1">
    <location>
        <begin position="20"/>
        <end position="40"/>
    </location>
</feature>
<dbReference type="STRING" id="87541.AWM71_05055"/>
<gene>
    <name evidence="2" type="ORF">HMPREF3187_01459</name>
</gene>
<evidence type="ECO:0000256" key="1">
    <source>
        <dbReference type="SAM" id="Phobius"/>
    </source>
</evidence>
<name>A0A133XT89_9LACT</name>
<keyword evidence="1" id="KW-0812">Transmembrane</keyword>
<feature type="transmembrane region" description="Helical" evidence="1">
    <location>
        <begin position="131"/>
        <end position="150"/>
    </location>
</feature>
<dbReference type="OrthoDB" id="9813172at2"/>
<dbReference type="Pfam" id="PF14808">
    <property type="entry name" value="TMEM164"/>
    <property type="match status" value="1"/>
</dbReference>
<feature type="transmembrane region" description="Helical" evidence="1">
    <location>
        <begin position="52"/>
        <end position="72"/>
    </location>
</feature>
<proteinExistence type="predicted"/>
<reference evidence="2 3" key="1">
    <citation type="submission" date="2016-01" db="EMBL/GenBank/DDBJ databases">
        <authorList>
            <person name="Oliw E.H."/>
        </authorList>
    </citation>
    <scope>NUCLEOTIDE SEQUENCE [LARGE SCALE GENOMIC DNA]</scope>
    <source>
        <strain evidence="2 3">KA00635</strain>
    </source>
</reference>
<feature type="transmembrane region" description="Helical" evidence="1">
    <location>
        <begin position="78"/>
        <end position="94"/>
    </location>
</feature>
<comment type="caution">
    <text evidence="2">The sequence shown here is derived from an EMBL/GenBank/DDBJ whole genome shotgun (WGS) entry which is preliminary data.</text>
</comment>
<keyword evidence="1" id="KW-1133">Transmembrane helix</keyword>
<feature type="transmembrane region" description="Helical" evidence="1">
    <location>
        <begin position="101"/>
        <end position="119"/>
    </location>
</feature>
<sequence>MRKVISMFSYFIRTTTDAGGTIPSYILAVLAVWGVLYGCLTAVTDRKITWHLFLVLAFQVVLLMWYCLDIPLLLEEGLPFYHCRIVSLLILYAFYKKKEKLMTYTAWLGLFGALMAYAVNPKVLYVWPHLTYITFVGYHLNLMIIGLLLLRRHCQNLSLSYCFNQSVKINAVIYLVNLFLDTNYGYFKELPAPFPKNVPSWLVASVMAVLMGINIYSINRYCLRENGIKRIYLKSKAKADRVSEAKNR</sequence>
<evidence type="ECO:0000313" key="3">
    <source>
        <dbReference type="Proteomes" id="UP000070422"/>
    </source>
</evidence>
<evidence type="ECO:0000313" key="2">
    <source>
        <dbReference type="EMBL" id="KXB34146.1"/>
    </source>
</evidence>
<feature type="transmembrane region" description="Helical" evidence="1">
    <location>
        <begin position="162"/>
        <end position="180"/>
    </location>
</feature>
<feature type="transmembrane region" description="Helical" evidence="1">
    <location>
        <begin position="200"/>
        <end position="219"/>
    </location>
</feature>
<accession>A0A133XT89</accession>
<organism evidence="2 3">
    <name type="scientific">Aerococcus christensenii</name>
    <dbReference type="NCBI Taxonomy" id="87541"/>
    <lineage>
        <taxon>Bacteria</taxon>
        <taxon>Bacillati</taxon>
        <taxon>Bacillota</taxon>
        <taxon>Bacilli</taxon>
        <taxon>Lactobacillales</taxon>
        <taxon>Aerococcaceae</taxon>
        <taxon>Aerococcus</taxon>
    </lineage>
</organism>
<dbReference type="Proteomes" id="UP000070422">
    <property type="component" value="Unassembled WGS sequence"/>
</dbReference>
<keyword evidence="1" id="KW-0472">Membrane</keyword>
<dbReference type="AlphaFoldDB" id="A0A133XT89"/>
<dbReference type="EMBL" id="LSCQ01000083">
    <property type="protein sequence ID" value="KXB34146.1"/>
    <property type="molecule type" value="Genomic_DNA"/>
</dbReference>
<dbReference type="PATRIC" id="fig|87541.4.peg.1445"/>
<protein>
    <submittedName>
        <fullName evidence="2">TIGR02206 family protein</fullName>
    </submittedName>
</protein>